<evidence type="ECO:0000256" key="2">
    <source>
        <dbReference type="PROSITE-ProRule" id="PRU00447"/>
    </source>
</evidence>
<evidence type="ECO:0000313" key="5">
    <source>
        <dbReference type="Proteomes" id="UP001367676"/>
    </source>
</evidence>
<dbReference type="InterPro" id="IPR003508">
    <property type="entry name" value="CIDE-N_dom"/>
</dbReference>
<dbReference type="SUPFAM" id="SSF54277">
    <property type="entry name" value="CAD &amp; PB1 domains"/>
    <property type="match status" value="1"/>
</dbReference>
<evidence type="ECO:0000256" key="1">
    <source>
        <dbReference type="ARBA" id="ARBA00022703"/>
    </source>
</evidence>
<dbReference type="EMBL" id="JBBCAQ010000002">
    <property type="protein sequence ID" value="KAK7605254.1"/>
    <property type="molecule type" value="Genomic_DNA"/>
</dbReference>
<protein>
    <recommendedName>
        <fullName evidence="3">CIDE-N domain-containing protein</fullName>
    </recommendedName>
</protein>
<dbReference type="AlphaFoldDB" id="A0AAN9YBB8"/>
<reference evidence="4 5" key="1">
    <citation type="submission" date="2024-03" db="EMBL/GenBank/DDBJ databases">
        <title>Adaptation during the transition from Ophiocordyceps entomopathogen to insect associate is accompanied by gene loss and intensified selection.</title>
        <authorList>
            <person name="Ward C.M."/>
            <person name="Onetto C.A."/>
            <person name="Borneman A.R."/>
        </authorList>
    </citation>
    <scope>NUCLEOTIDE SEQUENCE [LARGE SCALE GENOMIC DNA]</scope>
    <source>
        <strain evidence="4">AWRI1</strain>
        <tissue evidence="4">Single Adult Female</tissue>
    </source>
</reference>
<dbReference type="Proteomes" id="UP001367676">
    <property type="component" value="Unassembled WGS sequence"/>
</dbReference>
<dbReference type="Pfam" id="PF02017">
    <property type="entry name" value="CIDE-N"/>
    <property type="match status" value="1"/>
</dbReference>
<dbReference type="CDD" id="cd01615">
    <property type="entry name" value="CIDE_N"/>
    <property type="match status" value="1"/>
</dbReference>
<dbReference type="GO" id="GO:0042981">
    <property type="term" value="P:regulation of apoptotic process"/>
    <property type="evidence" value="ECO:0007669"/>
    <property type="project" value="TreeGrafter"/>
</dbReference>
<sequence length="196" mass="22057">MGKALPYKIVDRTGQNRYGVVVSSLQGLIKKAQEKFGMISNMKIVLERDGTEVDEEEYFSTLEPNTCFMILKENEDWIPPSEYNYLQKYGKDDVDSSGSDLVQLLGRIRNDAGHLMMLGGKELELLSDMDPDSLGDIIQDRQFLGEVKEASSRYLNDRRDTNEALRLLKMYHAATNSMIGRGYTNVAGSSADEALQ</sequence>
<organism evidence="4 5">
    <name type="scientific">Parthenolecanium corni</name>
    <dbReference type="NCBI Taxonomy" id="536013"/>
    <lineage>
        <taxon>Eukaryota</taxon>
        <taxon>Metazoa</taxon>
        <taxon>Ecdysozoa</taxon>
        <taxon>Arthropoda</taxon>
        <taxon>Hexapoda</taxon>
        <taxon>Insecta</taxon>
        <taxon>Pterygota</taxon>
        <taxon>Neoptera</taxon>
        <taxon>Paraneoptera</taxon>
        <taxon>Hemiptera</taxon>
        <taxon>Sternorrhyncha</taxon>
        <taxon>Coccoidea</taxon>
        <taxon>Coccidae</taxon>
        <taxon>Parthenolecanium</taxon>
    </lineage>
</organism>
<comment type="caution">
    <text evidence="4">The sequence shown here is derived from an EMBL/GenBank/DDBJ whole genome shotgun (WGS) entry which is preliminary data.</text>
</comment>
<proteinExistence type="predicted"/>
<dbReference type="Gene3D" id="3.10.20.10">
    <property type="match status" value="1"/>
</dbReference>
<dbReference type="GO" id="GO:0006915">
    <property type="term" value="P:apoptotic process"/>
    <property type="evidence" value="ECO:0007669"/>
    <property type="project" value="UniProtKB-UniRule"/>
</dbReference>
<dbReference type="PANTHER" id="PTHR12306:SF15">
    <property type="entry name" value="DNAATION FACTOR-RELATED PROTEIN 1, ISOFORM B-RELATED"/>
    <property type="match status" value="1"/>
</dbReference>
<feature type="domain" description="CIDE-N" evidence="3">
    <location>
        <begin position="3"/>
        <end position="79"/>
    </location>
</feature>
<dbReference type="SMART" id="SM00266">
    <property type="entry name" value="CAD"/>
    <property type="match status" value="1"/>
</dbReference>
<keyword evidence="5" id="KW-1185">Reference proteome</keyword>
<name>A0AAN9YBB8_9HEMI</name>
<evidence type="ECO:0000313" key="4">
    <source>
        <dbReference type="EMBL" id="KAK7605254.1"/>
    </source>
</evidence>
<gene>
    <name evidence="4" type="ORF">V9T40_007112</name>
</gene>
<accession>A0AAN9YBB8</accession>
<evidence type="ECO:0000259" key="3">
    <source>
        <dbReference type="PROSITE" id="PS51135"/>
    </source>
</evidence>
<dbReference type="PANTHER" id="PTHR12306">
    <property type="entry name" value="CELL DEATH ACTIVATOR CIDE"/>
    <property type="match status" value="1"/>
</dbReference>
<dbReference type="PROSITE" id="PS51135">
    <property type="entry name" value="CIDE_N"/>
    <property type="match status" value="1"/>
</dbReference>
<keyword evidence="1 2" id="KW-0053">Apoptosis</keyword>